<evidence type="ECO:0000256" key="2">
    <source>
        <dbReference type="ARBA" id="ARBA00023125"/>
    </source>
</evidence>
<organism evidence="5 6">
    <name type="scientific">Variovorax terrae</name>
    <dbReference type="NCBI Taxonomy" id="2923278"/>
    <lineage>
        <taxon>Bacteria</taxon>
        <taxon>Pseudomonadati</taxon>
        <taxon>Pseudomonadota</taxon>
        <taxon>Betaproteobacteria</taxon>
        <taxon>Burkholderiales</taxon>
        <taxon>Comamonadaceae</taxon>
        <taxon>Variovorax</taxon>
    </lineage>
</organism>
<keyword evidence="3" id="KW-0804">Transcription</keyword>
<dbReference type="EMBL" id="JALGBI010000001">
    <property type="protein sequence ID" value="MCJ0763623.1"/>
    <property type="molecule type" value="Genomic_DNA"/>
</dbReference>
<evidence type="ECO:0000313" key="5">
    <source>
        <dbReference type="EMBL" id="MCJ0763623.1"/>
    </source>
</evidence>
<dbReference type="InterPro" id="IPR046335">
    <property type="entry name" value="LacI/GalR-like_sensor"/>
</dbReference>
<dbReference type="CDD" id="cd06267">
    <property type="entry name" value="PBP1_LacI_sugar_binding-like"/>
    <property type="match status" value="1"/>
</dbReference>
<dbReference type="InterPro" id="IPR028082">
    <property type="entry name" value="Peripla_BP_I"/>
</dbReference>
<dbReference type="SUPFAM" id="SSF47413">
    <property type="entry name" value="lambda repressor-like DNA-binding domains"/>
    <property type="match status" value="1"/>
</dbReference>
<keyword evidence="1" id="KW-0805">Transcription regulation</keyword>
<dbReference type="InterPro" id="IPR010982">
    <property type="entry name" value="Lambda_DNA-bd_dom_sf"/>
</dbReference>
<proteinExistence type="predicted"/>
<evidence type="ECO:0000256" key="3">
    <source>
        <dbReference type="ARBA" id="ARBA00023163"/>
    </source>
</evidence>
<comment type="caution">
    <text evidence="5">The sequence shown here is derived from an EMBL/GenBank/DDBJ whole genome shotgun (WGS) entry which is preliminary data.</text>
</comment>
<dbReference type="Proteomes" id="UP001139447">
    <property type="component" value="Unassembled WGS sequence"/>
</dbReference>
<dbReference type="GO" id="GO:0000976">
    <property type="term" value="F:transcription cis-regulatory region binding"/>
    <property type="evidence" value="ECO:0007669"/>
    <property type="project" value="TreeGrafter"/>
</dbReference>
<reference evidence="5" key="1">
    <citation type="submission" date="2022-03" db="EMBL/GenBank/DDBJ databases">
        <authorList>
            <person name="Woo C.Y."/>
        </authorList>
    </citation>
    <scope>NUCLEOTIDE SEQUENCE</scope>
    <source>
        <strain evidence="5">CYS-02</strain>
    </source>
</reference>
<keyword evidence="6" id="KW-1185">Reference proteome</keyword>
<evidence type="ECO:0000256" key="1">
    <source>
        <dbReference type="ARBA" id="ARBA00023015"/>
    </source>
</evidence>
<name>A0A9X2AME1_9BURK</name>
<dbReference type="GO" id="GO:0003700">
    <property type="term" value="F:DNA-binding transcription factor activity"/>
    <property type="evidence" value="ECO:0007669"/>
    <property type="project" value="TreeGrafter"/>
</dbReference>
<evidence type="ECO:0000313" key="6">
    <source>
        <dbReference type="Proteomes" id="UP001139447"/>
    </source>
</evidence>
<dbReference type="PANTHER" id="PTHR30146">
    <property type="entry name" value="LACI-RELATED TRANSCRIPTIONAL REPRESSOR"/>
    <property type="match status" value="1"/>
</dbReference>
<dbReference type="AlphaFoldDB" id="A0A9X2AME1"/>
<gene>
    <name evidence="5" type="ORF">MMF98_10440</name>
</gene>
<dbReference type="PANTHER" id="PTHR30146:SF109">
    <property type="entry name" value="HTH-TYPE TRANSCRIPTIONAL REGULATOR GALS"/>
    <property type="match status" value="1"/>
</dbReference>
<protein>
    <submittedName>
        <fullName evidence="5">LacI family transcriptional regulator</fullName>
    </submittedName>
</protein>
<dbReference type="SUPFAM" id="SSF53822">
    <property type="entry name" value="Periplasmic binding protein-like I"/>
    <property type="match status" value="1"/>
</dbReference>
<dbReference type="Gene3D" id="1.10.260.40">
    <property type="entry name" value="lambda repressor-like DNA-binding domains"/>
    <property type="match status" value="1"/>
</dbReference>
<dbReference type="PROSITE" id="PS50932">
    <property type="entry name" value="HTH_LACI_2"/>
    <property type="match status" value="1"/>
</dbReference>
<dbReference type="SMART" id="SM00354">
    <property type="entry name" value="HTH_LACI"/>
    <property type="match status" value="1"/>
</dbReference>
<dbReference type="Pfam" id="PF13377">
    <property type="entry name" value="Peripla_BP_3"/>
    <property type="match status" value="1"/>
</dbReference>
<dbReference type="CDD" id="cd01392">
    <property type="entry name" value="HTH_LacI"/>
    <property type="match status" value="1"/>
</dbReference>
<dbReference type="RefSeq" id="WP_243306207.1">
    <property type="nucleotide sequence ID" value="NZ_JALGBI010000001.1"/>
</dbReference>
<evidence type="ECO:0000259" key="4">
    <source>
        <dbReference type="PROSITE" id="PS50932"/>
    </source>
</evidence>
<feature type="domain" description="HTH lacI-type" evidence="4">
    <location>
        <begin position="13"/>
        <end position="68"/>
    </location>
</feature>
<accession>A0A9X2AME1</accession>
<dbReference type="Pfam" id="PF00356">
    <property type="entry name" value="LacI"/>
    <property type="match status" value="1"/>
</dbReference>
<sequence>MFPRPPSTARPAVTIDDIARAAGVHPGTVSRALRGISGKVSSGKRAEIERIARELGYQPNVVAASLRTKQTNLAAIIVPDLSNPLFGPIVQGLEQALRQHDMLCLVAQTPTAAQARRDLVTALAARHVSGLLILAAESHDPLLQAARERQMPTVLVNRGTGDREFSSVVNDDRESVRLVLEHLRALGHVHIGHVAGPSASSTGHVRHQAFVDLTRTLGLKRCPVVEAEAFTREAGRAAARRLLDGRSRPSAIFAANDLIALGVLDALHERRIEVPAGMSLVGHNDMPLVDLIEPALTTVRIATDQMSEQAAALFMEHVRRPTLAVSTRVLVPNLVVRASTARLAGE</sequence>
<dbReference type="InterPro" id="IPR000843">
    <property type="entry name" value="HTH_LacI"/>
</dbReference>
<dbReference type="Gene3D" id="3.40.50.2300">
    <property type="match status" value="2"/>
</dbReference>
<keyword evidence="2" id="KW-0238">DNA-binding</keyword>